<keyword evidence="2" id="KW-1185">Reference proteome</keyword>
<evidence type="ECO:0000313" key="2">
    <source>
        <dbReference type="Proteomes" id="UP001163603"/>
    </source>
</evidence>
<reference evidence="2" key="1">
    <citation type="journal article" date="2023" name="G3 (Bethesda)">
        <title>Genome assembly and association tests identify interacting loci associated with vigor, precocity, and sex in interspecific pistachio rootstocks.</title>
        <authorList>
            <person name="Palmer W."/>
            <person name="Jacygrad E."/>
            <person name="Sagayaradj S."/>
            <person name="Cavanaugh K."/>
            <person name="Han R."/>
            <person name="Bertier L."/>
            <person name="Beede B."/>
            <person name="Kafkas S."/>
            <person name="Golino D."/>
            <person name="Preece J."/>
            <person name="Michelmore R."/>
        </authorList>
    </citation>
    <scope>NUCLEOTIDE SEQUENCE [LARGE SCALE GENOMIC DNA]</scope>
</reference>
<accession>A0ACC0ZD55</accession>
<proteinExistence type="predicted"/>
<dbReference type="Proteomes" id="UP001163603">
    <property type="component" value="Chromosome 2"/>
</dbReference>
<comment type="caution">
    <text evidence="1">The sequence shown here is derived from an EMBL/GenBank/DDBJ whole genome shotgun (WGS) entry which is preliminary data.</text>
</comment>
<organism evidence="1 2">
    <name type="scientific">Pistacia integerrima</name>
    <dbReference type="NCBI Taxonomy" id="434235"/>
    <lineage>
        <taxon>Eukaryota</taxon>
        <taxon>Viridiplantae</taxon>
        <taxon>Streptophyta</taxon>
        <taxon>Embryophyta</taxon>
        <taxon>Tracheophyta</taxon>
        <taxon>Spermatophyta</taxon>
        <taxon>Magnoliopsida</taxon>
        <taxon>eudicotyledons</taxon>
        <taxon>Gunneridae</taxon>
        <taxon>Pentapetalae</taxon>
        <taxon>rosids</taxon>
        <taxon>malvids</taxon>
        <taxon>Sapindales</taxon>
        <taxon>Anacardiaceae</taxon>
        <taxon>Pistacia</taxon>
    </lineage>
</organism>
<gene>
    <name evidence="1" type="ORF">Pint_15789</name>
</gene>
<dbReference type="EMBL" id="CM047737">
    <property type="protein sequence ID" value="KAJ0048174.1"/>
    <property type="molecule type" value="Genomic_DNA"/>
</dbReference>
<protein>
    <submittedName>
        <fullName evidence="1">Uncharacterized protein</fullName>
    </submittedName>
</protein>
<sequence length="166" mass="18799">MQLKEELTLIKKGNQPIQDYLHTVKALADEISLIDHPISQDNLTLYILNGLGIDFHEIAAPIHARERPLQFEELHDLLVGHTAYLRRLETTFQQLVASANYSNRRNDFSSIGNNSKGYSKYFGSNRTNPSPQQHSSSAQNRPNGGPRDNKKNKPTGQRRCGHKMAH</sequence>
<name>A0ACC0ZD55_9ROSI</name>
<evidence type="ECO:0000313" key="1">
    <source>
        <dbReference type="EMBL" id="KAJ0048174.1"/>
    </source>
</evidence>